<dbReference type="EMBL" id="CP051680">
    <property type="protein sequence ID" value="QJD84043.1"/>
    <property type="molecule type" value="Genomic_DNA"/>
</dbReference>
<dbReference type="SUPFAM" id="SSF52172">
    <property type="entry name" value="CheY-like"/>
    <property type="match status" value="1"/>
</dbReference>
<evidence type="ECO:0000313" key="2">
    <source>
        <dbReference type="Proteomes" id="UP000502248"/>
    </source>
</evidence>
<dbReference type="InterPro" id="IPR011006">
    <property type="entry name" value="CheY-like_superfamily"/>
</dbReference>
<proteinExistence type="predicted"/>
<dbReference type="Gene3D" id="3.40.50.2300">
    <property type="match status" value="1"/>
</dbReference>
<dbReference type="Proteomes" id="UP000502248">
    <property type="component" value="Chromosome"/>
</dbReference>
<accession>A0A7Z2VIW9</accession>
<keyword evidence="2" id="KW-1185">Reference proteome</keyword>
<organism evidence="1 2">
    <name type="scientific">Cohnella herbarum</name>
    <dbReference type="NCBI Taxonomy" id="2728023"/>
    <lineage>
        <taxon>Bacteria</taxon>
        <taxon>Bacillati</taxon>
        <taxon>Bacillota</taxon>
        <taxon>Bacilli</taxon>
        <taxon>Bacillales</taxon>
        <taxon>Paenibacillaceae</taxon>
        <taxon>Cohnella</taxon>
    </lineage>
</organism>
<evidence type="ECO:0008006" key="3">
    <source>
        <dbReference type="Google" id="ProtNLM"/>
    </source>
</evidence>
<gene>
    <name evidence="1" type="ORF">HH215_13180</name>
</gene>
<evidence type="ECO:0000313" key="1">
    <source>
        <dbReference type="EMBL" id="QJD84043.1"/>
    </source>
</evidence>
<protein>
    <recommendedName>
        <fullName evidence="3">Response regulator</fullName>
    </recommendedName>
</protein>
<dbReference type="AlphaFoldDB" id="A0A7Z2VIW9"/>
<name>A0A7Z2VIW9_9BACL</name>
<dbReference type="KEGG" id="cheb:HH215_13180"/>
<reference evidence="1 2" key="1">
    <citation type="submission" date="2020-04" db="EMBL/GenBank/DDBJ databases">
        <title>Genome sequencing of novel species.</title>
        <authorList>
            <person name="Heo J."/>
            <person name="Kim S.-J."/>
            <person name="Kim J.-S."/>
            <person name="Hong S.-B."/>
            <person name="Kwon S.-W."/>
        </authorList>
    </citation>
    <scope>NUCLEOTIDE SEQUENCE [LARGE SCALE GENOMIC DNA]</scope>
    <source>
        <strain evidence="1 2">MFER-1</strain>
    </source>
</reference>
<sequence length="61" mass="7126">MTGYWIDLWSVEYVLLMPGLNGIELIGAIKSRWPRTVCMMLTGHAEFEYAQRPFLPLEKRP</sequence>
<dbReference type="RefSeq" id="WP_169280328.1">
    <property type="nucleotide sequence ID" value="NZ_CP051680.1"/>
</dbReference>